<evidence type="ECO:0000313" key="3">
    <source>
        <dbReference type="Proteomes" id="UP000289152"/>
    </source>
</evidence>
<name>A0A4Q1BLB5_TREME</name>
<dbReference type="AlphaFoldDB" id="A0A4Q1BLB5"/>
<dbReference type="InParanoid" id="A0A4Q1BLB5"/>
<gene>
    <name evidence="2" type="ORF">M231_04158</name>
</gene>
<evidence type="ECO:0000256" key="1">
    <source>
        <dbReference type="SAM" id="MobiDB-lite"/>
    </source>
</evidence>
<sequence length="184" mass="20842">MTPRSLAHQLVLNASVKRTPGRPARKYKDQSPGTPTKVSKRQLSQDVSLGRGKPLEKRDNIKDLFTAQDTCDVLDAFEDFPFHGSEAHQLEQKQLKKQQAIDNDYIDNGGDILEQFQDFEFTFDRLDMEADVEEEKEQDRLLEKAKDEEQEEQGVATGACYANNTANQGKSSLYKSRCPDAESL</sequence>
<protein>
    <submittedName>
        <fullName evidence="2">Uncharacterized protein</fullName>
    </submittedName>
</protein>
<comment type="caution">
    <text evidence="2">The sequence shown here is derived from an EMBL/GenBank/DDBJ whole genome shotgun (WGS) entry which is preliminary data.</text>
</comment>
<feature type="compositionally biased region" description="Basic and acidic residues" evidence="1">
    <location>
        <begin position="137"/>
        <end position="147"/>
    </location>
</feature>
<feature type="compositionally biased region" description="Polar residues" evidence="1">
    <location>
        <begin position="31"/>
        <end position="47"/>
    </location>
</feature>
<keyword evidence="3" id="KW-1185">Reference proteome</keyword>
<evidence type="ECO:0000313" key="2">
    <source>
        <dbReference type="EMBL" id="RXK38526.1"/>
    </source>
</evidence>
<proteinExistence type="predicted"/>
<dbReference type="EMBL" id="SDIL01000046">
    <property type="protein sequence ID" value="RXK38526.1"/>
    <property type="molecule type" value="Genomic_DNA"/>
</dbReference>
<organism evidence="2 3">
    <name type="scientific">Tremella mesenterica</name>
    <name type="common">Jelly fungus</name>
    <dbReference type="NCBI Taxonomy" id="5217"/>
    <lineage>
        <taxon>Eukaryota</taxon>
        <taxon>Fungi</taxon>
        <taxon>Dikarya</taxon>
        <taxon>Basidiomycota</taxon>
        <taxon>Agaricomycotina</taxon>
        <taxon>Tremellomycetes</taxon>
        <taxon>Tremellales</taxon>
        <taxon>Tremellaceae</taxon>
        <taxon>Tremella</taxon>
    </lineage>
</organism>
<accession>A0A4Q1BLB5</accession>
<dbReference type="Proteomes" id="UP000289152">
    <property type="component" value="Unassembled WGS sequence"/>
</dbReference>
<feature type="region of interest" description="Disordered" evidence="1">
    <location>
        <begin position="1"/>
        <end position="55"/>
    </location>
</feature>
<dbReference type="VEuPathDB" id="FungiDB:TREMEDRAFT_66350"/>
<feature type="compositionally biased region" description="Polar residues" evidence="1">
    <location>
        <begin position="162"/>
        <end position="174"/>
    </location>
</feature>
<feature type="region of interest" description="Disordered" evidence="1">
    <location>
        <begin position="132"/>
        <end position="184"/>
    </location>
</feature>
<reference evidence="2 3" key="1">
    <citation type="submission" date="2016-06" db="EMBL/GenBank/DDBJ databases">
        <title>Evolution of pathogenesis and genome organization in the Tremellales.</title>
        <authorList>
            <person name="Cuomo C."/>
            <person name="Litvintseva A."/>
            <person name="Heitman J."/>
            <person name="Chen Y."/>
            <person name="Sun S."/>
            <person name="Springer D."/>
            <person name="Dromer F."/>
            <person name="Young S."/>
            <person name="Zeng Q."/>
            <person name="Chapman S."/>
            <person name="Gujja S."/>
            <person name="Saif S."/>
            <person name="Birren B."/>
        </authorList>
    </citation>
    <scope>NUCLEOTIDE SEQUENCE [LARGE SCALE GENOMIC DNA]</scope>
    <source>
        <strain evidence="2 3">ATCC 28783</strain>
    </source>
</reference>